<dbReference type="InterPro" id="IPR027843">
    <property type="entry name" value="DUF4440"/>
</dbReference>
<proteinExistence type="predicted"/>
<comment type="caution">
    <text evidence="2">The sequence shown here is derived from an EMBL/GenBank/DDBJ whole genome shotgun (WGS) entry which is preliminary data.</text>
</comment>
<feature type="domain" description="DUF4440" evidence="1">
    <location>
        <begin position="7"/>
        <end position="84"/>
    </location>
</feature>
<organism evidence="2 3">
    <name type="scientific">Siminovitchia terrae</name>
    <name type="common">Bacillus terrae</name>
    <dbReference type="NCBI Taxonomy" id="1914933"/>
    <lineage>
        <taxon>Bacteria</taxon>
        <taxon>Bacillati</taxon>
        <taxon>Bacillota</taxon>
        <taxon>Bacilli</taxon>
        <taxon>Bacillales</taxon>
        <taxon>Bacillaceae</taxon>
        <taxon>Siminovitchia</taxon>
    </lineage>
</organism>
<gene>
    <name evidence="2" type="ORF">J6TS1_11510</name>
</gene>
<keyword evidence="3" id="KW-1185">Reference proteome</keyword>
<evidence type="ECO:0000259" key="1">
    <source>
        <dbReference type="Pfam" id="PF14534"/>
    </source>
</evidence>
<dbReference type="InterPro" id="IPR032710">
    <property type="entry name" value="NTF2-like_dom_sf"/>
</dbReference>
<dbReference type="Pfam" id="PF14534">
    <property type="entry name" value="DUF4440"/>
    <property type="match status" value="1"/>
</dbReference>
<evidence type="ECO:0000313" key="3">
    <source>
        <dbReference type="Proteomes" id="UP000680670"/>
    </source>
</evidence>
<name>A0ABQ4KTB8_SIMTE</name>
<accession>A0ABQ4KTB8</accession>
<dbReference type="Gene3D" id="3.10.450.50">
    <property type="match status" value="1"/>
</dbReference>
<protein>
    <recommendedName>
        <fullName evidence="1">DUF4440 domain-containing protein</fullName>
    </recommendedName>
</protein>
<dbReference type="Proteomes" id="UP000680670">
    <property type="component" value="Unassembled WGS sequence"/>
</dbReference>
<evidence type="ECO:0000313" key="2">
    <source>
        <dbReference type="EMBL" id="GIN95281.1"/>
    </source>
</evidence>
<sequence length="88" mass="10054">MKHIFQLEEQLGSQSYDDLDDLLADNYLEFGSTGKIYDKKAQLVRSESNPSVQFTVTDFDIQCLAADVVLATYWTHKHNDGEKFHLGI</sequence>
<dbReference type="SUPFAM" id="SSF54427">
    <property type="entry name" value="NTF2-like"/>
    <property type="match status" value="1"/>
</dbReference>
<dbReference type="RefSeq" id="WP_212946723.1">
    <property type="nucleotide sequence ID" value="NZ_BORI01000001.1"/>
</dbReference>
<reference evidence="2 3" key="1">
    <citation type="submission" date="2021-03" db="EMBL/GenBank/DDBJ databases">
        <title>Antimicrobial resistance genes in bacteria isolated from Japanese honey, and their potential for conferring macrolide and lincosamide resistance in the American foulbrood pathogen Paenibacillus larvae.</title>
        <authorList>
            <person name="Okamoto M."/>
            <person name="Kumagai M."/>
            <person name="Kanamori H."/>
            <person name="Takamatsu D."/>
        </authorList>
    </citation>
    <scope>NUCLEOTIDE SEQUENCE [LARGE SCALE GENOMIC DNA]</scope>
    <source>
        <strain evidence="2 3">J6TS1</strain>
    </source>
</reference>
<dbReference type="EMBL" id="BORJ01000002">
    <property type="protein sequence ID" value="GIN95281.1"/>
    <property type="molecule type" value="Genomic_DNA"/>
</dbReference>